<dbReference type="EMBL" id="JAGQLI010000122">
    <property type="protein sequence ID" value="MCA9379257.1"/>
    <property type="molecule type" value="Genomic_DNA"/>
</dbReference>
<feature type="transmembrane region" description="Helical" evidence="1">
    <location>
        <begin position="37"/>
        <end position="55"/>
    </location>
</feature>
<dbReference type="AlphaFoldDB" id="A0A955I7E0"/>
<feature type="transmembrane region" description="Helical" evidence="1">
    <location>
        <begin position="67"/>
        <end position="85"/>
    </location>
</feature>
<keyword evidence="1" id="KW-0472">Membrane</keyword>
<feature type="transmembrane region" description="Helical" evidence="1">
    <location>
        <begin position="92"/>
        <end position="110"/>
    </location>
</feature>
<dbReference type="Proteomes" id="UP000760819">
    <property type="component" value="Unassembled WGS sequence"/>
</dbReference>
<accession>A0A955I7E0</accession>
<name>A0A955I7E0_9BACT</name>
<organism evidence="2 3">
    <name type="scientific">Candidatus Dojkabacteria bacterium</name>
    <dbReference type="NCBI Taxonomy" id="2099670"/>
    <lineage>
        <taxon>Bacteria</taxon>
        <taxon>Candidatus Dojkabacteria</taxon>
    </lineage>
</organism>
<keyword evidence="1" id="KW-0812">Transmembrane</keyword>
<feature type="transmembrane region" description="Helical" evidence="1">
    <location>
        <begin position="157"/>
        <end position="175"/>
    </location>
</feature>
<feature type="transmembrane region" description="Helical" evidence="1">
    <location>
        <begin position="181"/>
        <end position="200"/>
    </location>
</feature>
<feature type="transmembrane region" description="Helical" evidence="1">
    <location>
        <begin position="116"/>
        <end position="137"/>
    </location>
</feature>
<comment type="caution">
    <text evidence="2">The sequence shown here is derived from an EMBL/GenBank/DDBJ whole genome shotgun (WGS) entry which is preliminary data.</text>
</comment>
<keyword evidence="1" id="KW-1133">Transmembrane helix</keyword>
<protein>
    <submittedName>
        <fullName evidence="2">Uncharacterized protein</fullName>
    </submittedName>
</protein>
<evidence type="ECO:0000313" key="2">
    <source>
        <dbReference type="EMBL" id="MCA9379257.1"/>
    </source>
</evidence>
<evidence type="ECO:0000313" key="3">
    <source>
        <dbReference type="Proteomes" id="UP000760819"/>
    </source>
</evidence>
<evidence type="ECO:0000256" key="1">
    <source>
        <dbReference type="SAM" id="Phobius"/>
    </source>
</evidence>
<reference evidence="2" key="1">
    <citation type="submission" date="2020-04" db="EMBL/GenBank/DDBJ databases">
        <authorList>
            <person name="Zhang T."/>
        </authorList>
    </citation>
    <scope>NUCLEOTIDE SEQUENCE</scope>
    <source>
        <strain evidence="2">HKST-UBA12</strain>
    </source>
</reference>
<sequence>IPVVDSNGQRAAYTAGEVLAVPLLTDSTSQLRIQSTYLTAGSGFSVTFAYAGTFAQQNIYATNGQTWVAIAMLLTFPVIVALAAWQLGRDKAVTFALLLAHFLIVSVSLLKLGGTAISLGMMLALAVSYTIAVGMIYQLVQLSGPELTNRWRLYRNFSIFIFLLCWGLFNLGVLTGLAQEVIGILGVMVVGLLIANLWGFRFLQDR</sequence>
<gene>
    <name evidence="2" type="ORF">KC640_02405</name>
</gene>
<feature type="non-terminal residue" evidence="2">
    <location>
        <position position="1"/>
    </location>
</feature>
<reference evidence="2" key="2">
    <citation type="journal article" date="2021" name="Microbiome">
        <title>Successional dynamics and alternative stable states in a saline activated sludge microbial community over 9 years.</title>
        <authorList>
            <person name="Wang Y."/>
            <person name="Ye J."/>
            <person name="Ju F."/>
            <person name="Liu L."/>
            <person name="Boyd J.A."/>
            <person name="Deng Y."/>
            <person name="Parks D.H."/>
            <person name="Jiang X."/>
            <person name="Yin X."/>
            <person name="Woodcroft B.J."/>
            <person name="Tyson G.W."/>
            <person name="Hugenholtz P."/>
            <person name="Polz M.F."/>
            <person name="Zhang T."/>
        </authorList>
    </citation>
    <scope>NUCLEOTIDE SEQUENCE</scope>
    <source>
        <strain evidence="2">HKST-UBA12</strain>
    </source>
</reference>
<proteinExistence type="predicted"/>